<gene>
    <name evidence="7" type="ORF">DM01DRAFT_1377856</name>
</gene>
<evidence type="ECO:0000256" key="1">
    <source>
        <dbReference type="ARBA" id="ARBA00005896"/>
    </source>
</evidence>
<evidence type="ECO:0000256" key="5">
    <source>
        <dbReference type="ARBA" id="ARBA00023004"/>
    </source>
</evidence>
<sequence length="359" mass="40640">MAPNTEALALEQVTEYFEKLAIDGTDKYVVFPNVSLEPLEPFEHQDPGHLADPTKTSILEQAESVVTLTPHIGTEIHGLQLSKLTEQQKNDLALLVEERGVVFFKNQDISTKQLVDLGKHYGPLHHHPVGGHEEDSQYAMSIYSDSRFASKFRAGQNSQPAASTLHSDITFEKQPAGITFLKLELVPKTGGDTIWYSAYEAYDRLSPALQRFLEGLRATHQGDIFEHYSKFAGIPLRREVPQDTTHPVVRTHPVTGWKSLFVQPGFTRSIVGLRKHESDALLKLLYEHLGGGYDFQVRYKWGANDVAIWDNRVTNHCAIPDYQSNEKRYGFRVTSTAEAPYFDPKSKSRRQDLEEAQKY</sequence>
<evidence type="ECO:0000256" key="3">
    <source>
        <dbReference type="ARBA" id="ARBA00022964"/>
    </source>
</evidence>
<keyword evidence="4" id="KW-0560">Oxidoreductase</keyword>
<dbReference type="Proteomes" id="UP000242146">
    <property type="component" value="Unassembled WGS sequence"/>
</dbReference>
<proteinExistence type="inferred from homology"/>
<accession>A0A1X2G6B6</accession>
<dbReference type="PANTHER" id="PTHR30468">
    <property type="entry name" value="ALPHA-KETOGLUTARATE-DEPENDENT SULFONATE DIOXYGENASE"/>
    <property type="match status" value="1"/>
</dbReference>
<keyword evidence="3" id="KW-0223">Dioxygenase</keyword>
<dbReference type="OrthoDB" id="10257314at2759"/>
<dbReference type="FunFam" id="3.60.130.10:FF:000003">
    <property type="entry name" value="Alpha-ketoglutarate-dependent taurine dioxygenase"/>
    <property type="match status" value="1"/>
</dbReference>
<dbReference type="STRING" id="101127.A0A1X2G6B6"/>
<reference evidence="7 8" key="1">
    <citation type="submission" date="2016-07" db="EMBL/GenBank/DDBJ databases">
        <title>Pervasive Adenine N6-methylation of Active Genes in Fungi.</title>
        <authorList>
            <consortium name="DOE Joint Genome Institute"/>
            <person name="Mondo S.J."/>
            <person name="Dannebaum R.O."/>
            <person name="Kuo R.C."/>
            <person name="Labutti K."/>
            <person name="Haridas S."/>
            <person name="Kuo A."/>
            <person name="Salamov A."/>
            <person name="Ahrendt S.R."/>
            <person name="Lipzen A."/>
            <person name="Sullivan W."/>
            <person name="Andreopoulos W.B."/>
            <person name="Clum A."/>
            <person name="Lindquist E."/>
            <person name="Daum C."/>
            <person name="Ramamoorthy G.K."/>
            <person name="Gryganskyi A."/>
            <person name="Culley D."/>
            <person name="Magnuson J.K."/>
            <person name="James T.Y."/>
            <person name="O'Malley M.A."/>
            <person name="Stajich J.E."/>
            <person name="Spatafora J.W."/>
            <person name="Visel A."/>
            <person name="Grigoriev I.V."/>
        </authorList>
    </citation>
    <scope>NUCLEOTIDE SEQUENCE [LARGE SCALE GENOMIC DNA]</scope>
    <source>
        <strain evidence="7 8">NRRL 3301</strain>
    </source>
</reference>
<dbReference type="InterPro" id="IPR051323">
    <property type="entry name" value="AtsK-like"/>
</dbReference>
<comment type="similarity">
    <text evidence="1">Belongs to the TfdA dioxygenase family.</text>
</comment>
<dbReference type="GO" id="GO:0016706">
    <property type="term" value="F:2-oxoglutarate-dependent dioxygenase activity"/>
    <property type="evidence" value="ECO:0007669"/>
    <property type="project" value="TreeGrafter"/>
</dbReference>
<evidence type="ECO:0000259" key="6">
    <source>
        <dbReference type="Pfam" id="PF02668"/>
    </source>
</evidence>
<keyword evidence="2" id="KW-0479">Metal-binding</keyword>
<dbReference type="InterPro" id="IPR042098">
    <property type="entry name" value="TauD-like_sf"/>
</dbReference>
<feature type="domain" description="TauD/TfdA-like" evidence="6">
    <location>
        <begin position="67"/>
        <end position="334"/>
    </location>
</feature>
<evidence type="ECO:0000313" key="7">
    <source>
        <dbReference type="EMBL" id="ORX46129.1"/>
    </source>
</evidence>
<comment type="caution">
    <text evidence="7">The sequence shown here is derived from an EMBL/GenBank/DDBJ whole genome shotgun (WGS) entry which is preliminary data.</text>
</comment>
<dbReference type="PANTHER" id="PTHR30468:SF10">
    <property type="entry name" value="TAUD_TFDA-LIKE DOMAIN-CONTAINING PROTEIN"/>
    <property type="match status" value="1"/>
</dbReference>
<organism evidence="7 8">
    <name type="scientific">Hesseltinella vesiculosa</name>
    <dbReference type="NCBI Taxonomy" id="101127"/>
    <lineage>
        <taxon>Eukaryota</taxon>
        <taxon>Fungi</taxon>
        <taxon>Fungi incertae sedis</taxon>
        <taxon>Mucoromycota</taxon>
        <taxon>Mucoromycotina</taxon>
        <taxon>Mucoromycetes</taxon>
        <taxon>Mucorales</taxon>
        <taxon>Cunninghamellaceae</taxon>
        <taxon>Hesseltinella</taxon>
    </lineage>
</organism>
<dbReference type="Gene3D" id="3.60.130.10">
    <property type="entry name" value="Clavaminate synthase-like"/>
    <property type="match status" value="1"/>
</dbReference>
<name>A0A1X2G6B6_9FUNG</name>
<dbReference type="InterPro" id="IPR003819">
    <property type="entry name" value="TauD/TfdA-like"/>
</dbReference>
<evidence type="ECO:0000313" key="8">
    <source>
        <dbReference type="Proteomes" id="UP000242146"/>
    </source>
</evidence>
<dbReference type="GO" id="GO:0005737">
    <property type="term" value="C:cytoplasm"/>
    <property type="evidence" value="ECO:0007669"/>
    <property type="project" value="TreeGrafter"/>
</dbReference>
<dbReference type="SUPFAM" id="SSF51197">
    <property type="entry name" value="Clavaminate synthase-like"/>
    <property type="match status" value="1"/>
</dbReference>
<dbReference type="Pfam" id="PF02668">
    <property type="entry name" value="TauD"/>
    <property type="match status" value="1"/>
</dbReference>
<dbReference type="AlphaFoldDB" id="A0A1X2G6B6"/>
<dbReference type="EMBL" id="MCGT01000039">
    <property type="protein sequence ID" value="ORX46129.1"/>
    <property type="molecule type" value="Genomic_DNA"/>
</dbReference>
<keyword evidence="5" id="KW-0408">Iron</keyword>
<protein>
    <submittedName>
        <fullName evidence="7">TauD-domain-containing protein</fullName>
    </submittedName>
</protein>
<dbReference type="GO" id="GO:0046872">
    <property type="term" value="F:metal ion binding"/>
    <property type="evidence" value="ECO:0007669"/>
    <property type="project" value="UniProtKB-KW"/>
</dbReference>
<evidence type="ECO:0000256" key="2">
    <source>
        <dbReference type="ARBA" id="ARBA00022723"/>
    </source>
</evidence>
<evidence type="ECO:0000256" key="4">
    <source>
        <dbReference type="ARBA" id="ARBA00023002"/>
    </source>
</evidence>
<keyword evidence="8" id="KW-1185">Reference proteome</keyword>